<feature type="domain" description="TfoX N-terminal" evidence="1">
    <location>
        <begin position="8"/>
        <end position="100"/>
    </location>
</feature>
<dbReference type="Proteomes" id="UP000199664">
    <property type="component" value="Unassembled WGS sequence"/>
</dbReference>
<dbReference type="RefSeq" id="WP_091829223.1">
    <property type="nucleotide sequence ID" value="NZ_FOAN01000001.1"/>
</dbReference>
<proteinExistence type="predicted"/>
<dbReference type="InterPro" id="IPR047525">
    <property type="entry name" value="TfoX-like"/>
</dbReference>
<dbReference type="PANTHER" id="PTHR36121:SF1">
    <property type="entry name" value="PROTEIN SXY"/>
    <property type="match status" value="1"/>
</dbReference>
<name>A0A1H7GLI9_9HYPH</name>
<dbReference type="AlphaFoldDB" id="A0A1H7GLI9"/>
<sequence>MDAAAVAELFAPVVAVRTRRMFGGLGVYSGEAMFALAFDGEIFLKTTEATRPEFMAAGSEPFRYAARSRERETGYWRLPAAAFDDEDALRHFTELALAAAREAALNKGIRPLRRPSRRPGPRPQ</sequence>
<evidence type="ECO:0000313" key="3">
    <source>
        <dbReference type="Proteomes" id="UP000199664"/>
    </source>
</evidence>
<dbReference type="EMBL" id="FOAN01000001">
    <property type="protein sequence ID" value="SEK38407.1"/>
    <property type="molecule type" value="Genomic_DNA"/>
</dbReference>
<reference evidence="3" key="1">
    <citation type="submission" date="2016-10" db="EMBL/GenBank/DDBJ databases">
        <authorList>
            <person name="Varghese N."/>
            <person name="Submissions S."/>
        </authorList>
    </citation>
    <scope>NUCLEOTIDE SEQUENCE [LARGE SCALE GENOMIC DNA]</scope>
    <source>
        <strain evidence="3">LMG 26383,CCUG 61248,R- 45681</strain>
    </source>
</reference>
<dbReference type="InterPro" id="IPR007076">
    <property type="entry name" value="TfoX_N"/>
</dbReference>
<dbReference type="OrthoDB" id="1524907at2"/>
<organism evidence="2 3">
    <name type="scientific">Bosea lupini</name>
    <dbReference type="NCBI Taxonomy" id="1036779"/>
    <lineage>
        <taxon>Bacteria</taxon>
        <taxon>Pseudomonadati</taxon>
        <taxon>Pseudomonadota</taxon>
        <taxon>Alphaproteobacteria</taxon>
        <taxon>Hyphomicrobiales</taxon>
        <taxon>Boseaceae</taxon>
        <taxon>Bosea</taxon>
    </lineage>
</organism>
<keyword evidence="3" id="KW-1185">Reference proteome</keyword>
<dbReference type="SUPFAM" id="SSF159894">
    <property type="entry name" value="YgaC/TfoX-N like"/>
    <property type="match status" value="1"/>
</dbReference>
<evidence type="ECO:0000313" key="2">
    <source>
        <dbReference type="EMBL" id="SEK38407.1"/>
    </source>
</evidence>
<evidence type="ECO:0000259" key="1">
    <source>
        <dbReference type="Pfam" id="PF04993"/>
    </source>
</evidence>
<dbReference type="PANTHER" id="PTHR36121">
    <property type="entry name" value="PROTEIN SXY"/>
    <property type="match status" value="1"/>
</dbReference>
<protein>
    <submittedName>
        <fullName evidence="2">DNA transformation protein</fullName>
    </submittedName>
</protein>
<gene>
    <name evidence="2" type="ORF">SAMN04515666_101380</name>
</gene>
<dbReference type="Pfam" id="PF04993">
    <property type="entry name" value="TfoX_N"/>
    <property type="match status" value="1"/>
</dbReference>
<accession>A0A1H7GLI9</accession>
<dbReference type="STRING" id="1036779.SAMN04515666_101380"/>
<dbReference type="Gene3D" id="3.30.1460.30">
    <property type="entry name" value="YgaC/TfoX-N like chaperone"/>
    <property type="match status" value="1"/>
</dbReference>